<feature type="transmembrane region" description="Helical" evidence="5">
    <location>
        <begin position="311"/>
        <end position="332"/>
    </location>
</feature>
<evidence type="ECO:0008006" key="8">
    <source>
        <dbReference type="Google" id="ProtNLM"/>
    </source>
</evidence>
<comment type="subcellular location">
    <subcellularLocation>
        <location evidence="4">Cell membrane</location>
    </subcellularLocation>
    <subcellularLocation>
        <location evidence="1">Membrane</location>
        <topology evidence="1">Multi-pass membrane protein</topology>
    </subcellularLocation>
</comment>
<comment type="similarity">
    <text evidence="2 4">Belongs to the GerABKA family.</text>
</comment>
<dbReference type="GO" id="GO:0009847">
    <property type="term" value="P:spore germination"/>
    <property type="evidence" value="ECO:0007669"/>
    <property type="project" value="UniProtKB-UniRule"/>
</dbReference>
<feature type="transmembrane region" description="Helical" evidence="5">
    <location>
        <begin position="352"/>
        <end position="370"/>
    </location>
</feature>
<dbReference type="Proteomes" id="UP000032512">
    <property type="component" value="Unassembled WGS sequence"/>
</dbReference>
<evidence type="ECO:0000256" key="3">
    <source>
        <dbReference type="ARBA" id="ARBA00023136"/>
    </source>
</evidence>
<keyword evidence="3 4" id="KW-0472">Membrane</keyword>
<evidence type="ECO:0000313" key="6">
    <source>
        <dbReference type="EMBL" id="KIY20966.1"/>
    </source>
</evidence>
<sequence length="525" mass="59284">MYKWIQRKIHFKKLMNEKTEISAHFVSSELKENVNFIESIIQESSDIIFRSFDIGINQEVKAFLVAVEGLFDQTAIHENVIKPLMNLDCGSRDLLDCLDHLDKELISLSSIKKELTMDKSIEFLLKGDPVLFINGINKAFILGARAWEMRGIEEPVTETVIRGPREGFVETLRTNTAMLRRKIHHPKLRIEQTVIGKMSSTDIAIVYLDGIVNPEILKEVKKRLRKINIDAVLESGYIEEFIQDAPYSIFPTVSNTERPDVVAARLLEGRVAIMVDGTTTVLMVPYLMMESFQSPEDYYSRPYYVSLVRSLRLIGFLLSTLAPAAYVAFHDYHKEIFPTELLITIASSREGVPFPIFIEVILMLVSFEWLHEAGIRMPRPVGQAVSIVGALVLGESAVNAGLVSAPTVIVVALTAITGFLVTPLYDVTALLRIFYLVAAEILGVYGIMCVLAFFLLHVASLRSFGIPYTAPWFPITWSGWKDFVVRVPLRNLTRRPEDLRVLNEVRQNSEQGPNNLNPNERGKGR</sequence>
<feature type="transmembrane region" description="Helical" evidence="5">
    <location>
        <begin position="433"/>
        <end position="456"/>
    </location>
</feature>
<proteinExistence type="inferred from homology"/>
<dbReference type="EMBL" id="JXIQ01000141">
    <property type="protein sequence ID" value="KIY20966.1"/>
    <property type="molecule type" value="Genomic_DNA"/>
</dbReference>
<evidence type="ECO:0000256" key="2">
    <source>
        <dbReference type="ARBA" id="ARBA00005278"/>
    </source>
</evidence>
<dbReference type="PATRIC" id="fig|285983.3.peg.2368"/>
<keyword evidence="5" id="KW-1133">Transmembrane helix</keyword>
<dbReference type="PANTHER" id="PTHR22550:SF5">
    <property type="entry name" value="LEUCINE ZIPPER PROTEIN 4"/>
    <property type="match status" value="1"/>
</dbReference>
<evidence type="ECO:0000256" key="1">
    <source>
        <dbReference type="ARBA" id="ARBA00004141"/>
    </source>
</evidence>
<comment type="caution">
    <text evidence="6">The sequence shown here is derived from an EMBL/GenBank/DDBJ whole genome shotgun (WGS) entry which is preliminary data.</text>
</comment>
<protein>
    <recommendedName>
        <fullName evidence="8">Spore germination protein</fullName>
    </recommendedName>
</protein>
<evidence type="ECO:0000256" key="4">
    <source>
        <dbReference type="PIRNR" id="PIRNR005690"/>
    </source>
</evidence>
<dbReference type="OrthoDB" id="9772630at2"/>
<dbReference type="InterPro" id="IPR050768">
    <property type="entry name" value="UPF0353/GerABKA_families"/>
</dbReference>
<organism evidence="6 7">
    <name type="scientific">Mesobacillus subterraneus</name>
    <dbReference type="NCBI Taxonomy" id="285983"/>
    <lineage>
        <taxon>Bacteria</taxon>
        <taxon>Bacillati</taxon>
        <taxon>Bacillota</taxon>
        <taxon>Bacilli</taxon>
        <taxon>Bacillales</taxon>
        <taxon>Bacillaceae</taxon>
        <taxon>Mesobacillus</taxon>
    </lineage>
</organism>
<dbReference type="RefSeq" id="WP_044395639.1">
    <property type="nucleotide sequence ID" value="NZ_JXIQ01000141.1"/>
</dbReference>
<dbReference type="InterPro" id="IPR004995">
    <property type="entry name" value="Spore_Ger"/>
</dbReference>
<dbReference type="GO" id="GO:0005886">
    <property type="term" value="C:plasma membrane"/>
    <property type="evidence" value="ECO:0007669"/>
    <property type="project" value="UniProtKB-SubCell"/>
</dbReference>
<dbReference type="PANTHER" id="PTHR22550">
    <property type="entry name" value="SPORE GERMINATION PROTEIN"/>
    <property type="match status" value="1"/>
</dbReference>
<accession>A0A0D6Z7G3</accession>
<feature type="transmembrane region" description="Helical" evidence="5">
    <location>
        <begin position="400"/>
        <end position="421"/>
    </location>
</feature>
<dbReference type="AlphaFoldDB" id="A0A0D6Z7G3"/>
<evidence type="ECO:0000256" key="5">
    <source>
        <dbReference type="SAM" id="Phobius"/>
    </source>
</evidence>
<name>A0A0D6Z7G3_9BACI</name>
<gene>
    <name evidence="6" type="ORF">UB32_16270</name>
</gene>
<dbReference type="PIRSF" id="PIRSF005690">
    <property type="entry name" value="GerBA"/>
    <property type="match status" value="1"/>
</dbReference>
<evidence type="ECO:0000313" key="7">
    <source>
        <dbReference type="Proteomes" id="UP000032512"/>
    </source>
</evidence>
<keyword evidence="5" id="KW-0812">Transmembrane</keyword>
<dbReference type="Pfam" id="PF03323">
    <property type="entry name" value="GerA"/>
    <property type="match status" value="1"/>
</dbReference>
<reference evidence="6 7" key="1">
    <citation type="submission" date="2015-01" db="EMBL/GenBank/DDBJ databases">
        <title>Draft genome sequences of the supercritical CO2 tolerant bacteria Bacillus subterraneus MITOT1 and Bacillus cereus MIT0214.</title>
        <authorList>
            <person name="Peet K.C."/>
            <person name="Thompson J.R."/>
        </authorList>
    </citation>
    <scope>NUCLEOTIDE SEQUENCE [LARGE SCALE GENOMIC DNA]</scope>
    <source>
        <strain evidence="6 7">MITOT1</strain>
    </source>
</reference>
<keyword evidence="7" id="KW-1185">Reference proteome</keyword>